<evidence type="ECO:0000256" key="2">
    <source>
        <dbReference type="SAM" id="SignalP"/>
    </source>
</evidence>
<keyword evidence="4" id="KW-1185">Reference proteome</keyword>
<name>A0A4Y5Z453_9GAMM</name>
<feature type="region of interest" description="Disordered" evidence="1">
    <location>
        <begin position="283"/>
        <end position="326"/>
    </location>
</feature>
<keyword evidence="2" id="KW-0732">Signal</keyword>
<dbReference type="Pfam" id="PF06082">
    <property type="entry name" value="YjbH"/>
    <property type="match status" value="1"/>
</dbReference>
<gene>
    <name evidence="3" type="ORF">FIV34_11030</name>
</gene>
<feature type="compositionally biased region" description="Low complexity" evidence="1">
    <location>
        <begin position="300"/>
        <end position="315"/>
    </location>
</feature>
<dbReference type="OrthoDB" id="19542at2"/>
<feature type="signal peptide" evidence="2">
    <location>
        <begin position="1"/>
        <end position="27"/>
    </location>
</feature>
<proteinExistence type="predicted"/>
<dbReference type="KEGG" id="lpy:FIV34_11030"/>
<organism evidence="3 4">
    <name type="scientific">Luteibacter pinisoli</name>
    <dbReference type="NCBI Taxonomy" id="2589080"/>
    <lineage>
        <taxon>Bacteria</taxon>
        <taxon>Pseudomonadati</taxon>
        <taxon>Pseudomonadota</taxon>
        <taxon>Gammaproteobacteria</taxon>
        <taxon>Lysobacterales</taxon>
        <taxon>Rhodanobacteraceae</taxon>
        <taxon>Luteibacter</taxon>
    </lineage>
</organism>
<evidence type="ECO:0000313" key="3">
    <source>
        <dbReference type="EMBL" id="QDE39696.1"/>
    </source>
</evidence>
<sequence length="726" mass="80018">MRRRHPAWRGSCAALVLWAGGVASVHAQEYYTQSDFGGVGLLQTPTARMAEEGEFSFVLSRTTPYTNYNVSMQPLPWLEGSFRYTNVSNRLYGARSLSGSQTYKDKSIDVKARLWEESRWLPAVAFGVRDVGGTGLFSSEYLVASKRAGNFDFSLGLAWGYIGNRGDIANPLNFISDRFRTRPASGTGATGALSINKFLRGRPGFIGGVEYHSPWKWLVLKAELDGNDYKNQPQKNNQPQRWPVNLGAVFRLNGNVDLTLGYERGNIGTAALTLHSNLAKHVGPEKSFDPPPEPVSFTSAPAAAAPPDLGAGQDAAPPPDRKPPAQVDWAEVARTLNANAGINVSSISRRGSELVIQGEQERFFYTAEGAGRATRIVDNRVDNSIDWVTVTSERNGLSTVDTSVHRPRFIELLNHEIDLPTFRRSVEQDPVTSREEEVLYNAPLKRFTGGTSIGYQQSVGGPDAFIFYQVYGAGYGTFNFNRHLWLDGVLAVNIANNYDKFRYDAPSNLPRVRTDVRKYVTSSDITMPNFQLTGTHKLGEDLYGMAYAGMLESMYAGAGGEVLYRPFGEHWAVGGDINWVKARGFDQDFSLRKYHVITGQATGYLDTGFHNVTLAVSVGRYLAGDWGTTIDVSRQFANGTRMGAYATVTTKSGNAGYGEGSFDKGIYVSIPFDALLPNSSRNRATLMWQPLVRDGGARLNKRYTLYTLTNDLDSDLFDKNLGKISQ</sequence>
<accession>A0A4Y5Z453</accession>
<dbReference type="InterPro" id="IPR010344">
    <property type="entry name" value="YbjH"/>
</dbReference>
<evidence type="ECO:0000313" key="4">
    <source>
        <dbReference type="Proteomes" id="UP000316093"/>
    </source>
</evidence>
<dbReference type="AlphaFoldDB" id="A0A4Y5Z453"/>
<dbReference type="RefSeq" id="WP_139982659.1">
    <property type="nucleotide sequence ID" value="NZ_CP041046.1"/>
</dbReference>
<reference evidence="3 4" key="1">
    <citation type="submission" date="2019-06" db="EMBL/GenBank/DDBJ databases">
        <title>A complete genome sequence for Luteibacter pinisoli MAH-14.</title>
        <authorList>
            <person name="Baltrus D.A."/>
        </authorList>
    </citation>
    <scope>NUCLEOTIDE SEQUENCE [LARGE SCALE GENOMIC DNA]</scope>
    <source>
        <strain evidence="3 4">MAH-14</strain>
    </source>
</reference>
<dbReference type="EMBL" id="CP041046">
    <property type="protein sequence ID" value="QDE39696.1"/>
    <property type="molecule type" value="Genomic_DNA"/>
</dbReference>
<dbReference type="Proteomes" id="UP000316093">
    <property type="component" value="Chromosome"/>
</dbReference>
<feature type="chain" id="PRO_5021302711" evidence="2">
    <location>
        <begin position="28"/>
        <end position="726"/>
    </location>
</feature>
<protein>
    <submittedName>
        <fullName evidence="3">YjbH domain-containing protein</fullName>
    </submittedName>
</protein>
<evidence type="ECO:0000256" key="1">
    <source>
        <dbReference type="SAM" id="MobiDB-lite"/>
    </source>
</evidence>